<feature type="compositionally biased region" description="Polar residues" evidence="2">
    <location>
        <begin position="191"/>
        <end position="204"/>
    </location>
</feature>
<evidence type="ECO:0000256" key="1">
    <source>
        <dbReference type="SAM" id="Coils"/>
    </source>
</evidence>
<feature type="region of interest" description="Disordered" evidence="2">
    <location>
        <begin position="527"/>
        <end position="546"/>
    </location>
</feature>
<keyword evidence="5" id="KW-1185">Reference proteome</keyword>
<dbReference type="AlphaFoldDB" id="A0A2G9S4E4"/>
<dbReference type="OrthoDB" id="10051571at2759"/>
<feature type="coiled-coil region" evidence="1">
    <location>
        <begin position="247"/>
        <end position="361"/>
    </location>
</feature>
<dbReference type="PANTHER" id="PTHR15286">
    <property type="entry name" value="RAS-ASSOCIATING DOMAIN CONTAINING PROTEIN"/>
    <property type="match status" value="1"/>
</dbReference>
<reference evidence="5" key="1">
    <citation type="journal article" date="2017" name="Nat. Commun.">
        <title>The North American bullfrog draft genome provides insight into hormonal regulation of long noncoding RNA.</title>
        <authorList>
            <person name="Hammond S.A."/>
            <person name="Warren R.L."/>
            <person name="Vandervalk B.P."/>
            <person name="Kucuk E."/>
            <person name="Khan H."/>
            <person name="Gibb E.A."/>
            <person name="Pandoh P."/>
            <person name="Kirk H."/>
            <person name="Zhao Y."/>
            <person name="Jones M."/>
            <person name="Mungall A.J."/>
            <person name="Coope R."/>
            <person name="Pleasance S."/>
            <person name="Moore R.A."/>
            <person name="Holt R.A."/>
            <person name="Round J.M."/>
            <person name="Ohora S."/>
            <person name="Walle B.V."/>
            <person name="Veldhoen N."/>
            <person name="Helbing C.C."/>
            <person name="Birol I."/>
        </authorList>
    </citation>
    <scope>NUCLEOTIDE SEQUENCE [LARGE SCALE GENOMIC DNA]</scope>
</reference>
<protein>
    <recommendedName>
        <fullName evidence="3">Ras-associating domain-containing protein</fullName>
    </recommendedName>
</protein>
<feature type="region of interest" description="Disordered" evidence="2">
    <location>
        <begin position="186"/>
        <end position="206"/>
    </location>
</feature>
<evidence type="ECO:0000313" key="4">
    <source>
        <dbReference type="EMBL" id="PIO34954.1"/>
    </source>
</evidence>
<gene>
    <name evidence="4" type="ORF">AB205_0198090</name>
</gene>
<feature type="region of interest" description="Disordered" evidence="2">
    <location>
        <begin position="124"/>
        <end position="173"/>
    </location>
</feature>
<dbReference type="SUPFAM" id="SSF54236">
    <property type="entry name" value="Ubiquitin-like"/>
    <property type="match status" value="1"/>
</dbReference>
<keyword evidence="1" id="KW-0175">Coiled coil</keyword>
<dbReference type="InterPro" id="IPR033593">
    <property type="entry name" value="N-RASSF"/>
</dbReference>
<sequence>LLLGKYLANCDEEKLSQRLPHQTAFPTLPVPYLKHGVESLGGWSTESRMWSDRENILSRRGHCTGPGHRIALYIYFLTGQTGRYVLIQTLRDKERQLLPHERPLEFLSKSGQYANDVHFILKRTGPSLTERPSSDSGPLPPERTFARSSLPLNPKVHSTEVTRSKEPKKSLTFNLGPMSSSDLLLKHRQKQQNSTVAKDSSPRQTSKDDIFKLVLQQQEQLKAFEMQNVALGKDLQTWERGRVGGPHEEDEDEVAFLERLIRRNESELGEEMFWMDELERERADEHKRQEKMKNLRTTMEDYTLKIKELSERTEALEKEIHKEASKRLSGQPSPAEIEEMVTKMKKEMETKIDQSQQLETNLSNVGRACEEAKRILELKYTLSETKFKKNWQTLMPHTHSRIFRWKMCDRSVLSEIPTMCGLHRTFSIRFSDTQSLRAGYKIFRKQNPLSEILIVKTQELEELNKDLRQCNLQQFIQQTGSIVTNGQLRPNEDALNEQSISLWEIQHRSLGPTESLTRLPGNHLMGHPRNLQNSLLSGRNPEGVYV</sequence>
<feature type="compositionally biased region" description="Basic and acidic residues" evidence="2">
    <location>
        <begin position="157"/>
        <end position="169"/>
    </location>
</feature>
<dbReference type="Gene3D" id="3.10.20.90">
    <property type="entry name" value="Phosphatidylinositol 3-kinase Catalytic Subunit, Chain A, domain 1"/>
    <property type="match status" value="1"/>
</dbReference>
<proteinExistence type="predicted"/>
<accession>A0A2G9S4E4</accession>
<dbReference type="InterPro" id="IPR000159">
    <property type="entry name" value="RA_dom"/>
</dbReference>
<evidence type="ECO:0000313" key="5">
    <source>
        <dbReference type="Proteomes" id="UP000228934"/>
    </source>
</evidence>
<feature type="non-terminal residue" evidence="4">
    <location>
        <position position="1"/>
    </location>
</feature>
<dbReference type="PANTHER" id="PTHR15286:SF11">
    <property type="entry name" value="RAS ASSOCIATION DOMAIN-CONTAINING PROTEIN 7"/>
    <property type="match status" value="1"/>
</dbReference>
<evidence type="ECO:0000259" key="3">
    <source>
        <dbReference type="Pfam" id="PF00788"/>
    </source>
</evidence>
<name>A0A2G9S4E4_AQUCT</name>
<dbReference type="EMBL" id="KV929187">
    <property type="protein sequence ID" value="PIO34954.1"/>
    <property type="molecule type" value="Genomic_DNA"/>
</dbReference>
<dbReference type="Pfam" id="PF00788">
    <property type="entry name" value="RA"/>
    <property type="match status" value="1"/>
</dbReference>
<organism evidence="4 5">
    <name type="scientific">Aquarana catesbeiana</name>
    <name type="common">American bullfrog</name>
    <name type="synonym">Rana catesbeiana</name>
    <dbReference type="NCBI Taxonomy" id="8400"/>
    <lineage>
        <taxon>Eukaryota</taxon>
        <taxon>Metazoa</taxon>
        <taxon>Chordata</taxon>
        <taxon>Craniata</taxon>
        <taxon>Vertebrata</taxon>
        <taxon>Euteleostomi</taxon>
        <taxon>Amphibia</taxon>
        <taxon>Batrachia</taxon>
        <taxon>Anura</taxon>
        <taxon>Neobatrachia</taxon>
        <taxon>Ranoidea</taxon>
        <taxon>Ranidae</taxon>
        <taxon>Aquarana</taxon>
    </lineage>
</organism>
<feature type="domain" description="Ras-associating" evidence="3">
    <location>
        <begin position="76"/>
        <end position="124"/>
    </location>
</feature>
<dbReference type="GO" id="GO:0007165">
    <property type="term" value="P:signal transduction"/>
    <property type="evidence" value="ECO:0007669"/>
    <property type="project" value="InterPro"/>
</dbReference>
<dbReference type="Proteomes" id="UP000228934">
    <property type="component" value="Unassembled WGS sequence"/>
</dbReference>
<dbReference type="InterPro" id="IPR029071">
    <property type="entry name" value="Ubiquitin-like_domsf"/>
</dbReference>
<feature type="compositionally biased region" description="Polar residues" evidence="2">
    <location>
        <begin position="126"/>
        <end position="136"/>
    </location>
</feature>
<evidence type="ECO:0000256" key="2">
    <source>
        <dbReference type="SAM" id="MobiDB-lite"/>
    </source>
</evidence>